<accession>Q3BU89</accession>
<name>Q3BU89_XANE5</name>
<reference evidence="1 2" key="1">
    <citation type="journal article" date="2005" name="J. Bacteriol.">
        <title>Insights into genome plasticity and pathogenicity of the plant pathogenic Bacterium Xanthomonas campestris pv. vesicatoria revealed by the complete genome sequence.</title>
        <authorList>
            <person name="Thieme F."/>
            <person name="Koebnik R."/>
            <person name="Bekel T."/>
            <person name="Berger C."/>
            <person name="Boch J."/>
            <person name="Buettner D."/>
            <person name="Caldana C."/>
            <person name="Gaigalat L."/>
            <person name="Goesmann A."/>
            <person name="Kay S."/>
            <person name="Kirchner O."/>
            <person name="Lanz C."/>
            <person name="Linke B."/>
            <person name="McHardy A.C."/>
            <person name="Meyer F."/>
            <person name="Mittenhuber G."/>
            <person name="Nies D.H."/>
            <person name="Niesbach-Kloesgen U."/>
            <person name="Patschkowski T."/>
            <person name="Rueckert C."/>
            <person name="Rupp O."/>
            <person name="Schneicker S."/>
            <person name="Schuster S.C."/>
            <person name="Vorhoelter F.J."/>
            <person name="Weber E."/>
            <person name="Puehler A."/>
            <person name="Bonas U."/>
            <person name="Bartels D."/>
            <person name="Kaiser O."/>
        </authorList>
    </citation>
    <scope>NUCLEOTIDE SEQUENCE [LARGE SCALE GENOMIC DNA]</scope>
    <source>
        <strain evidence="1 2">85-10</strain>
    </source>
</reference>
<evidence type="ECO:0000313" key="2">
    <source>
        <dbReference type="Proteomes" id="UP000007069"/>
    </source>
</evidence>
<dbReference type="AlphaFoldDB" id="Q3BU89"/>
<dbReference type="Proteomes" id="UP000007069">
    <property type="component" value="Chromosome"/>
</dbReference>
<sequence length="142" mass="14879">MGVLTDAMRQAAAPHISHCNTQGPSQHMQPACASSGPYALMGAAGDGPDCCGLEGVDSQREPPGRHAPAAGTRRLTCPFLIGPSPKTHWNISRKVALAPRPACMSSALPFARAHRCCTSPGRALHRQASLPASVNDASYNKR</sequence>
<dbReference type="KEGG" id="xcv:XCV1943"/>
<dbReference type="EMBL" id="AM039952">
    <property type="protein sequence ID" value="CAJ23620.1"/>
    <property type="molecule type" value="Genomic_DNA"/>
</dbReference>
<dbReference type="HOGENOM" id="CLU_1815055_0_0_6"/>
<proteinExistence type="predicted"/>
<evidence type="ECO:0000313" key="1">
    <source>
        <dbReference type="EMBL" id="CAJ23620.1"/>
    </source>
</evidence>
<protein>
    <submittedName>
        <fullName evidence="1">Uncharacterized protein</fullName>
    </submittedName>
</protein>
<organism evidence="2">
    <name type="scientific">Xanthomonas euvesicatoria pv. vesicatoria (strain 85-10)</name>
    <name type="common">Xanthomonas campestris pv. vesicatoria</name>
    <dbReference type="NCBI Taxonomy" id="316273"/>
    <lineage>
        <taxon>Bacteria</taxon>
        <taxon>Pseudomonadati</taxon>
        <taxon>Pseudomonadota</taxon>
        <taxon>Gammaproteobacteria</taxon>
        <taxon>Lysobacterales</taxon>
        <taxon>Lysobacteraceae</taxon>
        <taxon>Xanthomonas</taxon>
    </lineage>
</organism>
<gene>
    <name evidence="1" type="ordered locus">XCV1943</name>
</gene>